<evidence type="ECO:0000313" key="1">
    <source>
        <dbReference type="EMBL" id="GBM22598.1"/>
    </source>
</evidence>
<dbReference type="Proteomes" id="UP000499080">
    <property type="component" value="Unassembled WGS sequence"/>
</dbReference>
<protein>
    <submittedName>
        <fullName evidence="1">Uncharacterized protein</fullName>
    </submittedName>
</protein>
<name>A0A4Y2E3I0_ARAVE</name>
<dbReference type="EMBL" id="BGPR01000482">
    <property type="protein sequence ID" value="GBM22598.1"/>
    <property type="molecule type" value="Genomic_DNA"/>
</dbReference>
<accession>A0A4Y2E3I0</accession>
<sequence length="86" mass="10223">MNRLHYAICVMGKFFNHFKTWTRRASTFFFLRIAGSTPHSAEDPPGKQIWCRLDQLWIKCGAHHLIPVQNYEPYPKLPSYSFKTRH</sequence>
<reference evidence="1 2" key="1">
    <citation type="journal article" date="2019" name="Sci. Rep.">
        <title>Orb-weaving spider Araneus ventricosus genome elucidates the spidroin gene catalogue.</title>
        <authorList>
            <person name="Kono N."/>
            <person name="Nakamura H."/>
            <person name="Ohtoshi R."/>
            <person name="Moran D.A.P."/>
            <person name="Shinohara A."/>
            <person name="Yoshida Y."/>
            <person name="Fujiwara M."/>
            <person name="Mori M."/>
            <person name="Tomita M."/>
            <person name="Arakawa K."/>
        </authorList>
    </citation>
    <scope>NUCLEOTIDE SEQUENCE [LARGE SCALE GENOMIC DNA]</scope>
</reference>
<gene>
    <name evidence="1" type="ORF">AVEN_182197_1</name>
</gene>
<comment type="caution">
    <text evidence="1">The sequence shown here is derived from an EMBL/GenBank/DDBJ whole genome shotgun (WGS) entry which is preliminary data.</text>
</comment>
<evidence type="ECO:0000313" key="2">
    <source>
        <dbReference type="Proteomes" id="UP000499080"/>
    </source>
</evidence>
<dbReference type="AlphaFoldDB" id="A0A4Y2E3I0"/>
<keyword evidence="2" id="KW-1185">Reference proteome</keyword>
<proteinExistence type="predicted"/>
<organism evidence="1 2">
    <name type="scientific">Araneus ventricosus</name>
    <name type="common">Orbweaver spider</name>
    <name type="synonym">Epeira ventricosa</name>
    <dbReference type="NCBI Taxonomy" id="182803"/>
    <lineage>
        <taxon>Eukaryota</taxon>
        <taxon>Metazoa</taxon>
        <taxon>Ecdysozoa</taxon>
        <taxon>Arthropoda</taxon>
        <taxon>Chelicerata</taxon>
        <taxon>Arachnida</taxon>
        <taxon>Araneae</taxon>
        <taxon>Araneomorphae</taxon>
        <taxon>Entelegynae</taxon>
        <taxon>Araneoidea</taxon>
        <taxon>Araneidae</taxon>
        <taxon>Araneus</taxon>
    </lineage>
</organism>